<feature type="region of interest" description="Disordered" evidence="1">
    <location>
        <begin position="1"/>
        <end position="21"/>
    </location>
</feature>
<gene>
    <name evidence="2" type="ORF">UPYG_G00266940</name>
</gene>
<evidence type="ECO:0000256" key="1">
    <source>
        <dbReference type="SAM" id="MobiDB-lite"/>
    </source>
</evidence>
<organism evidence="2 3">
    <name type="scientific">Umbra pygmaea</name>
    <name type="common">Eastern mudminnow</name>
    <dbReference type="NCBI Taxonomy" id="75934"/>
    <lineage>
        <taxon>Eukaryota</taxon>
        <taxon>Metazoa</taxon>
        <taxon>Chordata</taxon>
        <taxon>Craniata</taxon>
        <taxon>Vertebrata</taxon>
        <taxon>Euteleostomi</taxon>
        <taxon>Actinopterygii</taxon>
        <taxon>Neopterygii</taxon>
        <taxon>Teleostei</taxon>
        <taxon>Protacanthopterygii</taxon>
        <taxon>Esociformes</taxon>
        <taxon>Umbridae</taxon>
        <taxon>Umbra</taxon>
    </lineage>
</organism>
<protein>
    <submittedName>
        <fullName evidence="2">Uncharacterized protein</fullName>
    </submittedName>
</protein>
<comment type="caution">
    <text evidence="2">The sequence shown here is derived from an EMBL/GenBank/DDBJ whole genome shotgun (WGS) entry which is preliminary data.</text>
</comment>
<accession>A0ABD0WBM0</accession>
<proteinExistence type="predicted"/>
<reference evidence="2 3" key="1">
    <citation type="submission" date="2024-06" db="EMBL/GenBank/DDBJ databases">
        <authorList>
            <person name="Pan Q."/>
            <person name="Wen M."/>
            <person name="Jouanno E."/>
            <person name="Zahm M."/>
            <person name="Klopp C."/>
            <person name="Cabau C."/>
            <person name="Louis A."/>
            <person name="Berthelot C."/>
            <person name="Parey E."/>
            <person name="Roest Crollius H."/>
            <person name="Montfort J."/>
            <person name="Robinson-Rechavi M."/>
            <person name="Bouchez O."/>
            <person name="Lampietro C."/>
            <person name="Lopez Roques C."/>
            <person name="Donnadieu C."/>
            <person name="Postlethwait J."/>
            <person name="Bobe J."/>
            <person name="Verreycken H."/>
            <person name="Guiguen Y."/>
        </authorList>
    </citation>
    <scope>NUCLEOTIDE SEQUENCE [LARGE SCALE GENOMIC DNA]</scope>
    <source>
        <strain evidence="2">Up_M1</strain>
        <tissue evidence="2">Testis</tissue>
    </source>
</reference>
<evidence type="ECO:0000313" key="2">
    <source>
        <dbReference type="EMBL" id="KAL0968446.1"/>
    </source>
</evidence>
<dbReference type="EMBL" id="JAGEUA010000008">
    <property type="protein sequence ID" value="KAL0968446.1"/>
    <property type="molecule type" value="Genomic_DNA"/>
</dbReference>
<dbReference type="Proteomes" id="UP001557470">
    <property type="component" value="Unassembled WGS sequence"/>
</dbReference>
<evidence type="ECO:0000313" key="3">
    <source>
        <dbReference type="Proteomes" id="UP001557470"/>
    </source>
</evidence>
<feature type="compositionally biased region" description="Basic and acidic residues" evidence="1">
    <location>
        <begin position="10"/>
        <end position="19"/>
    </location>
</feature>
<sequence length="89" mass="10028">MPSALPTELCQHRDKDPADPRSMGALRVWRGAILGDFAAAPKMAGLAYRGRRVAVRRDIHPLLDILVWTNPPNNKQTVGNRLCHRHRLL</sequence>
<dbReference type="AlphaFoldDB" id="A0ABD0WBM0"/>
<keyword evidence="3" id="KW-1185">Reference proteome</keyword>
<name>A0ABD0WBM0_UMBPY</name>